<evidence type="ECO:0000313" key="2">
    <source>
        <dbReference type="Proteomes" id="UP000324222"/>
    </source>
</evidence>
<name>A0A5B7GI28_PORTR</name>
<reference evidence="1 2" key="1">
    <citation type="submission" date="2019-05" db="EMBL/GenBank/DDBJ databases">
        <title>Another draft genome of Portunus trituberculatus and its Hox gene families provides insights of decapod evolution.</title>
        <authorList>
            <person name="Jeong J.-H."/>
            <person name="Song I."/>
            <person name="Kim S."/>
            <person name="Choi T."/>
            <person name="Kim D."/>
            <person name="Ryu S."/>
            <person name="Kim W."/>
        </authorList>
    </citation>
    <scope>NUCLEOTIDE SEQUENCE [LARGE SCALE GENOMIC DNA]</scope>
    <source>
        <tissue evidence="1">Muscle</tissue>
    </source>
</reference>
<comment type="caution">
    <text evidence="1">The sequence shown here is derived from an EMBL/GenBank/DDBJ whole genome shotgun (WGS) entry which is preliminary data.</text>
</comment>
<keyword evidence="2" id="KW-1185">Reference proteome</keyword>
<dbReference type="Proteomes" id="UP000324222">
    <property type="component" value="Unassembled WGS sequence"/>
</dbReference>
<evidence type="ECO:0000313" key="1">
    <source>
        <dbReference type="EMBL" id="MPC57093.1"/>
    </source>
</evidence>
<proteinExistence type="predicted"/>
<dbReference type="EMBL" id="VSRR010014502">
    <property type="protein sequence ID" value="MPC57093.1"/>
    <property type="molecule type" value="Genomic_DNA"/>
</dbReference>
<dbReference type="AlphaFoldDB" id="A0A5B7GI28"/>
<accession>A0A5B7GI28</accession>
<gene>
    <name evidence="1" type="ORF">E2C01_051067</name>
</gene>
<organism evidence="1 2">
    <name type="scientific">Portunus trituberculatus</name>
    <name type="common">Swimming crab</name>
    <name type="synonym">Neptunus trituberculatus</name>
    <dbReference type="NCBI Taxonomy" id="210409"/>
    <lineage>
        <taxon>Eukaryota</taxon>
        <taxon>Metazoa</taxon>
        <taxon>Ecdysozoa</taxon>
        <taxon>Arthropoda</taxon>
        <taxon>Crustacea</taxon>
        <taxon>Multicrustacea</taxon>
        <taxon>Malacostraca</taxon>
        <taxon>Eumalacostraca</taxon>
        <taxon>Eucarida</taxon>
        <taxon>Decapoda</taxon>
        <taxon>Pleocyemata</taxon>
        <taxon>Brachyura</taxon>
        <taxon>Eubrachyura</taxon>
        <taxon>Portunoidea</taxon>
        <taxon>Portunidae</taxon>
        <taxon>Portuninae</taxon>
        <taxon>Portunus</taxon>
    </lineage>
</organism>
<protein>
    <submittedName>
        <fullName evidence="1">Uncharacterized protein</fullName>
    </submittedName>
</protein>
<sequence length="107" mass="12078">MVALCMAVTAPLNRKQHGTATYGKFETDVGSITATYRDVLVAEREIVGYRMARGKEPGGGVTSTIPWCLGVFNRLPERRAFYSTKPSRRSHKGRTELHYWPRFSVKT</sequence>